<comment type="caution">
    <text evidence="7">The sequence shown here is derived from an EMBL/GenBank/DDBJ whole genome shotgun (WGS) entry which is preliminary data.</text>
</comment>
<dbReference type="PANTHER" id="PTHR24055">
    <property type="entry name" value="MITOGEN-ACTIVATED PROTEIN KINASE"/>
    <property type="match status" value="1"/>
</dbReference>
<accession>A0A9N9E3K3</accession>
<sequence>MEDYELIKEVGDGSFGVVLQAQHKSTGQLVAVKKMKKKISSWEKVCELREFKTLRCLPSHPNVIGLLEAFLIPQTRELYFVFEFMQVNLYQIIKDRKGKLFSERVFQSIMFQVLQGVHHIHSCGLFHRDLKPENILISMMTKTLPLQNNDGNIVNCSLLHVEEDHLLCYDDHQSHYQQHECSSSSARVQSNKNDIAKMNNKDDDNDNIEYIVKIGDFGLAREIKSRPPYTDYVSTRWYRAPEVLLRSTSYSAPIDLWAIGAIMAELYTLKPLFPGQSEIDQMFRICTVLGHPSSTCIDNISGQTDDVGGGEWKEGLKLAKNIGFVFPSTPSQPLSKIFPSTTPESLLQMITSLLRYNPKNRLTALDALKHPYFAEANLVVDVSYLEEKSMSMTTKVIEKKRKNDFSTLRKLAQGVTPVPYDKKNTRYSWSKAEELQKQKKIEQQIETIAVDRTSANNTLSPLNIDAANDIRQKEFVLPTIKAVSPFGSEQPIIGENSRYISSADGVAHEQRPRDRKLSLSINDDGLERFHGSRSAPPLSRVYLPETPPSQASIKNSTSEIEHLIDLINNPNKTTGTNVVVMPTQKFGSKIGQKRSRSNTTGDIDQM</sequence>
<reference evidence="7" key="1">
    <citation type="submission" date="2021-06" db="EMBL/GenBank/DDBJ databases">
        <authorList>
            <person name="Kallberg Y."/>
            <person name="Tangrot J."/>
            <person name="Rosling A."/>
        </authorList>
    </citation>
    <scope>NUCLEOTIDE SEQUENCE</scope>
    <source>
        <strain evidence="7">FL130A</strain>
    </source>
</reference>
<dbReference type="InterPro" id="IPR017441">
    <property type="entry name" value="Protein_kinase_ATP_BS"/>
</dbReference>
<feature type="region of interest" description="Disordered" evidence="5">
    <location>
        <begin position="527"/>
        <end position="553"/>
    </location>
</feature>
<dbReference type="PROSITE" id="PS00107">
    <property type="entry name" value="PROTEIN_KINASE_ATP"/>
    <property type="match status" value="1"/>
</dbReference>
<feature type="non-terminal residue" evidence="7">
    <location>
        <position position="606"/>
    </location>
</feature>
<dbReference type="InterPro" id="IPR050117">
    <property type="entry name" value="MAPK"/>
</dbReference>
<dbReference type="SUPFAM" id="SSF56112">
    <property type="entry name" value="Protein kinase-like (PK-like)"/>
    <property type="match status" value="1"/>
</dbReference>
<evidence type="ECO:0000256" key="5">
    <source>
        <dbReference type="SAM" id="MobiDB-lite"/>
    </source>
</evidence>
<dbReference type="CDD" id="cd07830">
    <property type="entry name" value="STKc_MAK_like"/>
    <property type="match status" value="1"/>
</dbReference>
<dbReference type="Gene3D" id="1.10.510.10">
    <property type="entry name" value="Transferase(Phosphotransferase) domain 1"/>
    <property type="match status" value="1"/>
</dbReference>
<dbReference type="Pfam" id="PF00069">
    <property type="entry name" value="Pkinase"/>
    <property type="match status" value="2"/>
</dbReference>
<dbReference type="EMBL" id="CAJVPS010011067">
    <property type="protein sequence ID" value="CAG8662607.1"/>
    <property type="molecule type" value="Genomic_DNA"/>
</dbReference>
<dbReference type="GO" id="GO:0005524">
    <property type="term" value="F:ATP binding"/>
    <property type="evidence" value="ECO:0007669"/>
    <property type="project" value="UniProtKB-UniRule"/>
</dbReference>
<evidence type="ECO:0000256" key="2">
    <source>
        <dbReference type="ARBA" id="ARBA00022741"/>
    </source>
</evidence>
<keyword evidence="1" id="KW-0723">Serine/threonine-protein kinase</keyword>
<protein>
    <submittedName>
        <fullName evidence="7">10051_t:CDS:1</fullName>
    </submittedName>
</protein>
<dbReference type="PROSITE" id="PS00108">
    <property type="entry name" value="PROTEIN_KINASE_ST"/>
    <property type="match status" value="1"/>
</dbReference>
<evidence type="ECO:0000313" key="7">
    <source>
        <dbReference type="EMBL" id="CAG8662607.1"/>
    </source>
</evidence>
<dbReference type="PROSITE" id="PS50011">
    <property type="entry name" value="PROTEIN_KINASE_DOM"/>
    <property type="match status" value="1"/>
</dbReference>
<dbReference type="InterPro" id="IPR011009">
    <property type="entry name" value="Kinase-like_dom_sf"/>
</dbReference>
<feature type="compositionally biased region" description="Polar residues" evidence="5">
    <location>
        <begin position="597"/>
        <end position="606"/>
    </location>
</feature>
<evidence type="ECO:0000313" key="8">
    <source>
        <dbReference type="Proteomes" id="UP000789508"/>
    </source>
</evidence>
<evidence type="ECO:0000259" key="6">
    <source>
        <dbReference type="PROSITE" id="PS50011"/>
    </source>
</evidence>
<evidence type="ECO:0000256" key="4">
    <source>
        <dbReference type="PROSITE-ProRule" id="PRU10141"/>
    </source>
</evidence>
<feature type="region of interest" description="Disordered" evidence="5">
    <location>
        <begin position="587"/>
        <end position="606"/>
    </location>
</feature>
<dbReference type="GO" id="GO:0004674">
    <property type="term" value="F:protein serine/threonine kinase activity"/>
    <property type="evidence" value="ECO:0007669"/>
    <property type="project" value="UniProtKB-KW"/>
</dbReference>
<dbReference type="OrthoDB" id="2158884at2759"/>
<dbReference type="Gene3D" id="3.30.200.20">
    <property type="entry name" value="Phosphorylase Kinase, domain 1"/>
    <property type="match status" value="1"/>
</dbReference>
<feature type="domain" description="Protein kinase" evidence="6">
    <location>
        <begin position="4"/>
        <end position="373"/>
    </location>
</feature>
<keyword evidence="1" id="KW-0808">Transferase</keyword>
<evidence type="ECO:0000256" key="3">
    <source>
        <dbReference type="ARBA" id="ARBA00022840"/>
    </source>
</evidence>
<dbReference type="InterPro" id="IPR008271">
    <property type="entry name" value="Ser/Thr_kinase_AS"/>
</dbReference>
<dbReference type="Proteomes" id="UP000789508">
    <property type="component" value="Unassembled WGS sequence"/>
</dbReference>
<evidence type="ECO:0000256" key="1">
    <source>
        <dbReference type="ARBA" id="ARBA00022527"/>
    </source>
</evidence>
<keyword evidence="1" id="KW-0418">Kinase</keyword>
<organism evidence="7 8">
    <name type="scientific">Ambispora leptoticha</name>
    <dbReference type="NCBI Taxonomy" id="144679"/>
    <lineage>
        <taxon>Eukaryota</taxon>
        <taxon>Fungi</taxon>
        <taxon>Fungi incertae sedis</taxon>
        <taxon>Mucoromycota</taxon>
        <taxon>Glomeromycotina</taxon>
        <taxon>Glomeromycetes</taxon>
        <taxon>Archaeosporales</taxon>
        <taxon>Ambisporaceae</taxon>
        <taxon>Ambispora</taxon>
    </lineage>
</organism>
<dbReference type="InterPro" id="IPR000719">
    <property type="entry name" value="Prot_kinase_dom"/>
</dbReference>
<dbReference type="SMART" id="SM00220">
    <property type="entry name" value="S_TKc"/>
    <property type="match status" value="1"/>
</dbReference>
<keyword evidence="3 4" id="KW-0067">ATP-binding</keyword>
<name>A0A9N9E3K3_9GLOM</name>
<dbReference type="AlphaFoldDB" id="A0A9N9E3K3"/>
<keyword evidence="2 4" id="KW-0547">Nucleotide-binding</keyword>
<feature type="binding site" evidence="4">
    <location>
        <position position="34"/>
    </location>
    <ligand>
        <name>ATP</name>
        <dbReference type="ChEBI" id="CHEBI:30616"/>
    </ligand>
</feature>
<gene>
    <name evidence="7" type="ORF">ALEPTO_LOCUS10370</name>
</gene>
<proteinExistence type="predicted"/>
<keyword evidence="8" id="KW-1185">Reference proteome</keyword>